<name>A0A2H3BBI3_9AGAR</name>
<dbReference type="STRING" id="1076256.A0A2H3BBI3"/>
<dbReference type="SUPFAM" id="SSF52047">
    <property type="entry name" value="RNI-like"/>
    <property type="match status" value="1"/>
</dbReference>
<keyword evidence="2" id="KW-1185">Reference proteome</keyword>
<dbReference type="AlphaFoldDB" id="A0A2H3BBI3"/>
<proteinExistence type="predicted"/>
<organism evidence="1 2">
    <name type="scientific">Armillaria solidipes</name>
    <dbReference type="NCBI Taxonomy" id="1076256"/>
    <lineage>
        <taxon>Eukaryota</taxon>
        <taxon>Fungi</taxon>
        <taxon>Dikarya</taxon>
        <taxon>Basidiomycota</taxon>
        <taxon>Agaricomycotina</taxon>
        <taxon>Agaricomycetes</taxon>
        <taxon>Agaricomycetidae</taxon>
        <taxon>Agaricales</taxon>
        <taxon>Marasmiineae</taxon>
        <taxon>Physalacriaceae</taxon>
        <taxon>Armillaria</taxon>
    </lineage>
</organism>
<sequence length="575" mass="65790">MSTCLDGPIYLSEDEPVLRKLRNSFLKSESWPYITHYDSSAIKYCLHPEFWCFNAINEDGTTSIINDDIFKLVRLDTFFLTVEGFFTGQLADLSGRHPHRFSYIEPLWSLLRSDMDKLIPSAVESFVTWEDFPGETGTSVVYDMTDPELWEGFQSRWLTPSQGEGFGFVLRNYNRVSKVMVLCNYQPRLQTLRLLDLPDELLDLNFHWADCAETARRLSATCYRMRDVSLPYIYQIKSHFLHGQSGTDTLFKSRSLGLFYSGCFVGNSIESRQRLVIEPFAKACADCVSEHTFLRGRPDITGRMERVRVTNEWSEHLDDSFAGGFSVTRHMPGIVGLLCATLGLGKSLTNIRMSFVDIDTSFVETFSVLPRLRTLQLYACHLFHEGMDGRRLENIKNLTLTVFPQMASLWDILGLFPNVVDLTLFDRTETSMGVPADVIHYGNFCDLTRFSMGTVADSVTRPAIEEVVDRLTMATEHHLTHFKLSIRNPEPDSAFVLLLDALQPFPLEVLVFDGLLDGQSFIFQELTRCLPRLQSLCLFRRGSARQQTTSQCVWPSPPWEYAMRLPELINLQYFG</sequence>
<reference evidence="2" key="1">
    <citation type="journal article" date="2017" name="Nat. Ecol. Evol.">
        <title>Genome expansion and lineage-specific genetic innovations in the forest pathogenic fungi Armillaria.</title>
        <authorList>
            <person name="Sipos G."/>
            <person name="Prasanna A.N."/>
            <person name="Walter M.C."/>
            <person name="O'Connor E."/>
            <person name="Balint B."/>
            <person name="Krizsan K."/>
            <person name="Kiss B."/>
            <person name="Hess J."/>
            <person name="Varga T."/>
            <person name="Slot J."/>
            <person name="Riley R."/>
            <person name="Boka B."/>
            <person name="Rigling D."/>
            <person name="Barry K."/>
            <person name="Lee J."/>
            <person name="Mihaltcheva S."/>
            <person name="LaButti K."/>
            <person name="Lipzen A."/>
            <person name="Waldron R."/>
            <person name="Moloney N.M."/>
            <person name="Sperisen C."/>
            <person name="Kredics L."/>
            <person name="Vagvoelgyi C."/>
            <person name="Patrignani A."/>
            <person name="Fitzpatrick D."/>
            <person name="Nagy I."/>
            <person name="Doyle S."/>
            <person name="Anderson J.B."/>
            <person name="Grigoriev I.V."/>
            <person name="Gueldener U."/>
            <person name="Muensterkoetter M."/>
            <person name="Nagy L.G."/>
        </authorList>
    </citation>
    <scope>NUCLEOTIDE SEQUENCE [LARGE SCALE GENOMIC DNA]</scope>
    <source>
        <strain evidence="2">28-4</strain>
    </source>
</reference>
<gene>
    <name evidence="1" type="ORF">ARMSODRAFT_1089434</name>
</gene>
<evidence type="ECO:0000313" key="2">
    <source>
        <dbReference type="Proteomes" id="UP000218334"/>
    </source>
</evidence>
<dbReference type="Proteomes" id="UP000218334">
    <property type="component" value="Unassembled WGS sequence"/>
</dbReference>
<evidence type="ECO:0000313" key="1">
    <source>
        <dbReference type="EMBL" id="PBK61947.1"/>
    </source>
</evidence>
<accession>A0A2H3BBI3</accession>
<protein>
    <submittedName>
        <fullName evidence="1">Uncharacterized protein</fullName>
    </submittedName>
</protein>
<dbReference type="EMBL" id="KZ293471">
    <property type="protein sequence ID" value="PBK61947.1"/>
    <property type="molecule type" value="Genomic_DNA"/>
</dbReference>